<comment type="caution">
    <text evidence="1">The sequence shown here is derived from an EMBL/GenBank/DDBJ whole genome shotgun (WGS) entry which is preliminary data.</text>
</comment>
<gene>
    <name evidence="1" type="ORF">AVEN_145663_1</name>
</gene>
<sequence length="95" mass="10781">MLCYLGTAREACQTNFVIMRFLQEEKGHEGKGHEEKGRGSLYLDRMIGKVYHGFVTIHHSHSLNHIDLNLTTRSTALSQCFILTHPVRKDVKTGA</sequence>
<evidence type="ECO:0000313" key="2">
    <source>
        <dbReference type="Proteomes" id="UP000499080"/>
    </source>
</evidence>
<keyword evidence="2" id="KW-1185">Reference proteome</keyword>
<dbReference type="AlphaFoldDB" id="A0A4Y2KW23"/>
<organism evidence="1 2">
    <name type="scientific">Araneus ventricosus</name>
    <name type="common">Orbweaver spider</name>
    <name type="synonym">Epeira ventricosa</name>
    <dbReference type="NCBI Taxonomy" id="182803"/>
    <lineage>
        <taxon>Eukaryota</taxon>
        <taxon>Metazoa</taxon>
        <taxon>Ecdysozoa</taxon>
        <taxon>Arthropoda</taxon>
        <taxon>Chelicerata</taxon>
        <taxon>Arachnida</taxon>
        <taxon>Araneae</taxon>
        <taxon>Araneomorphae</taxon>
        <taxon>Entelegynae</taxon>
        <taxon>Araneoidea</taxon>
        <taxon>Araneidae</taxon>
        <taxon>Araneus</taxon>
    </lineage>
</organism>
<reference evidence="1 2" key="1">
    <citation type="journal article" date="2019" name="Sci. Rep.">
        <title>Orb-weaving spider Araneus ventricosus genome elucidates the spidroin gene catalogue.</title>
        <authorList>
            <person name="Kono N."/>
            <person name="Nakamura H."/>
            <person name="Ohtoshi R."/>
            <person name="Moran D.A.P."/>
            <person name="Shinohara A."/>
            <person name="Yoshida Y."/>
            <person name="Fujiwara M."/>
            <person name="Mori M."/>
            <person name="Tomita M."/>
            <person name="Arakawa K."/>
        </authorList>
    </citation>
    <scope>NUCLEOTIDE SEQUENCE [LARGE SCALE GENOMIC DNA]</scope>
</reference>
<accession>A0A4Y2KW23</accession>
<evidence type="ECO:0000313" key="1">
    <source>
        <dbReference type="EMBL" id="GBN06664.1"/>
    </source>
</evidence>
<dbReference type="EMBL" id="BGPR01005088">
    <property type="protein sequence ID" value="GBN06664.1"/>
    <property type="molecule type" value="Genomic_DNA"/>
</dbReference>
<proteinExistence type="predicted"/>
<protein>
    <submittedName>
        <fullName evidence="1">Uncharacterized protein</fullName>
    </submittedName>
</protein>
<dbReference type="Proteomes" id="UP000499080">
    <property type="component" value="Unassembled WGS sequence"/>
</dbReference>
<name>A0A4Y2KW23_ARAVE</name>